<name>A0A2P2KBU6_RHIMU</name>
<evidence type="ECO:0000313" key="1">
    <source>
        <dbReference type="EMBL" id="MBX03172.1"/>
    </source>
</evidence>
<dbReference type="AlphaFoldDB" id="A0A2P2KBU6"/>
<reference evidence="1" key="1">
    <citation type="submission" date="2018-02" db="EMBL/GenBank/DDBJ databases">
        <title>Rhizophora mucronata_Transcriptome.</title>
        <authorList>
            <person name="Meera S.P."/>
            <person name="Sreeshan A."/>
            <person name="Augustine A."/>
        </authorList>
    </citation>
    <scope>NUCLEOTIDE SEQUENCE</scope>
    <source>
        <tissue evidence="1">Leaf</tissue>
    </source>
</reference>
<dbReference type="EMBL" id="GGEC01022688">
    <property type="protein sequence ID" value="MBX03172.1"/>
    <property type="molecule type" value="Transcribed_RNA"/>
</dbReference>
<organism evidence="1">
    <name type="scientific">Rhizophora mucronata</name>
    <name type="common">Asiatic mangrove</name>
    <dbReference type="NCBI Taxonomy" id="61149"/>
    <lineage>
        <taxon>Eukaryota</taxon>
        <taxon>Viridiplantae</taxon>
        <taxon>Streptophyta</taxon>
        <taxon>Embryophyta</taxon>
        <taxon>Tracheophyta</taxon>
        <taxon>Spermatophyta</taxon>
        <taxon>Magnoliopsida</taxon>
        <taxon>eudicotyledons</taxon>
        <taxon>Gunneridae</taxon>
        <taxon>Pentapetalae</taxon>
        <taxon>rosids</taxon>
        <taxon>fabids</taxon>
        <taxon>Malpighiales</taxon>
        <taxon>Rhizophoraceae</taxon>
        <taxon>Rhizophora</taxon>
    </lineage>
</organism>
<accession>A0A2P2KBU6</accession>
<protein>
    <submittedName>
        <fullName evidence="1">Uncharacterized protein</fullName>
    </submittedName>
</protein>
<sequence length="54" mass="6447">MVHTRLFLINHPHYYVKNKNKKVFIIELNVRVNTNLKHEPNIISKITNAIMNFS</sequence>
<proteinExistence type="predicted"/>